<keyword evidence="8" id="KW-0472">Membrane</keyword>
<evidence type="ECO:0000256" key="2">
    <source>
        <dbReference type="ARBA" id="ARBA00022475"/>
    </source>
</evidence>
<evidence type="ECO:0000256" key="8">
    <source>
        <dbReference type="ARBA" id="ARBA00023136"/>
    </source>
</evidence>
<evidence type="ECO:0000256" key="5">
    <source>
        <dbReference type="ARBA" id="ARBA00022840"/>
    </source>
</evidence>
<dbReference type="GO" id="GO:0015418">
    <property type="term" value="F:ABC-type quaternary ammonium compound transporting activity"/>
    <property type="evidence" value="ECO:0007669"/>
    <property type="project" value="UniProtKB-EC"/>
</dbReference>
<dbReference type="FunFam" id="3.40.50.300:FF:000425">
    <property type="entry name" value="Probable ABC transporter, ATP-binding subunit"/>
    <property type="match status" value="1"/>
</dbReference>
<dbReference type="PANTHER" id="PTHR42781:SF4">
    <property type="entry name" value="SPERMIDINE_PUTRESCINE IMPORT ATP-BINDING PROTEIN POTA"/>
    <property type="match status" value="1"/>
</dbReference>
<keyword evidence="3" id="KW-0410">Iron transport</keyword>
<keyword evidence="2" id="KW-1003">Cell membrane</keyword>
<dbReference type="InterPro" id="IPR013611">
    <property type="entry name" value="Transp-assoc_OB_typ2"/>
</dbReference>
<dbReference type="InterPro" id="IPR008995">
    <property type="entry name" value="Mo/tungstate-bd_C_term_dom"/>
</dbReference>
<dbReference type="Gene3D" id="3.40.50.300">
    <property type="entry name" value="P-loop containing nucleotide triphosphate hydrolases"/>
    <property type="match status" value="1"/>
</dbReference>
<dbReference type="SUPFAM" id="SSF52540">
    <property type="entry name" value="P-loop containing nucleoside triphosphate hydrolases"/>
    <property type="match status" value="1"/>
</dbReference>
<evidence type="ECO:0000256" key="6">
    <source>
        <dbReference type="ARBA" id="ARBA00023004"/>
    </source>
</evidence>
<dbReference type="PROSITE" id="PS00211">
    <property type="entry name" value="ABC_TRANSPORTER_1"/>
    <property type="match status" value="1"/>
</dbReference>
<dbReference type="GO" id="GO:0043190">
    <property type="term" value="C:ATP-binding cassette (ABC) transporter complex"/>
    <property type="evidence" value="ECO:0007669"/>
    <property type="project" value="InterPro"/>
</dbReference>
<evidence type="ECO:0000259" key="10">
    <source>
        <dbReference type="PROSITE" id="PS50893"/>
    </source>
</evidence>
<evidence type="ECO:0000256" key="3">
    <source>
        <dbReference type="ARBA" id="ARBA00022496"/>
    </source>
</evidence>
<feature type="domain" description="ABC transporter" evidence="10">
    <location>
        <begin position="5"/>
        <end position="235"/>
    </location>
</feature>
<dbReference type="InterPro" id="IPR015853">
    <property type="entry name" value="ABC_transpr_FbpC"/>
</dbReference>
<dbReference type="InterPro" id="IPR050093">
    <property type="entry name" value="ABC_SmlMolc_Importer"/>
</dbReference>
<proteinExistence type="predicted"/>
<dbReference type="RefSeq" id="WP_166396815.1">
    <property type="nucleotide sequence ID" value="NZ_CP045121.1"/>
</dbReference>
<dbReference type="SMART" id="SM00382">
    <property type="entry name" value="AAA"/>
    <property type="match status" value="1"/>
</dbReference>
<dbReference type="GO" id="GO:0005524">
    <property type="term" value="F:ATP binding"/>
    <property type="evidence" value="ECO:0007669"/>
    <property type="project" value="UniProtKB-KW"/>
</dbReference>
<evidence type="ECO:0000256" key="1">
    <source>
        <dbReference type="ARBA" id="ARBA00022448"/>
    </source>
</evidence>
<keyword evidence="6" id="KW-0408">Iron</keyword>
<dbReference type="InterPro" id="IPR003593">
    <property type="entry name" value="AAA+_ATPase"/>
</dbReference>
<dbReference type="InterPro" id="IPR003439">
    <property type="entry name" value="ABC_transporter-like_ATP-bd"/>
</dbReference>
<keyword evidence="12" id="KW-1185">Reference proteome</keyword>
<keyword evidence="7" id="KW-0406">Ion transport</keyword>
<keyword evidence="4" id="KW-0547">Nucleotide-binding</keyword>
<dbReference type="Pfam" id="PF08402">
    <property type="entry name" value="TOBE_2"/>
    <property type="match status" value="1"/>
</dbReference>
<dbReference type="EMBL" id="CP045121">
    <property type="protein sequence ID" value="QIN79155.1"/>
    <property type="molecule type" value="Genomic_DNA"/>
</dbReference>
<sequence length="353" mass="37595">MSAAVNISGVEKSYGPVHAVRSLDFELEAGKVLALLGPSGCGKTTTLRLIAGFEHPDTGTVEIAGRTVAGPGVNVAPEKRRVGMVFQDYALFPHLTVAKNVAYGLSRSKNREGVVEDVLELTHLKGLGDRMPHELSGGQQQRVALARALAPEPAIVLLDEPFSNLDAALRARVRTEMREILTDAGATAIFVTHDQEEALSLADEVAVMLDGVISQKAPPEKLYNHPASRAVAGFVGEANFLPGRMEAGRFVCDLGEIPAVGDVAEGGEGDVMLRPEALLLLPLGHKLAAGEAQVVRREFFGHDQLVELRLDSGRTLRSRVWAGSTYKIGERVAVGVQGPAVVFPADADRAAKH</sequence>
<evidence type="ECO:0000256" key="7">
    <source>
        <dbReference type="ARBA" id="ARBA00023065"/>
    </source>
</evidence>
<evidence type="ECO:0000313" key="11">
    <source>
        <dbReference type="EMBL" id="QIN79155.1"/>
    </source>
</evidence>
<dbReference type="PROSITE" id="PS50893">
    <property type="entry name" value="ABC_TRANSPORTER_2"/>
    <property type="match status" value="1"/>
</dbReference>
<protein>
    <recommendedName>
        <fullName evidence="9">ABC-type quaternary amine transporter</fullName>
        <ecNumber evidence="9">7.6.2.9</ecNumber>
    </recommendedName>
</protein>
<evidence type="ECO:0000256" key="9">
    <source>
        <dbReference type="ARBA" id="ARBA00066388"/>
    </source>
</evidence>
<dbReference type="KEGG" id="rmar:GBA65_12195"/>
<dbReference type="AlphaFoldDB" id="A0A6G8PYB5"/>
<keyword evidence="1" id="KW-0813">Transport</keyword>
<dbReference type="EC" id="7.6.2.9" evidence="9"/>
<gene>
    <name evidence="11" type="ORF">GBA65_12195</name>
</gene>
<reference evidence="11 12" key="1">
    <citation type="submission" date="2019-10" db="EMBL/GenBank/DDBJ databases">
        <title>Rubrobacter sp nov SCSIO 52915 isolated from a deep-sea sediment in the South China Sea.</title>
        <authorList>
            <person name="Chen R.W."/>
        </authorList>
    </citation>
    <scope>NUCLEOTIDE SEQUENCE [LARGE SCALE GENOMIC DNA]</scope>
    <source>
        <strain evidence="11 12">SCSIO 52915</strain>
    </source>
</reference>
<dbReference type="PANTHER" id="PTHR42781">
    <property type="entry name" value="SPERMIDINE/PUTRESCINE IMPORT ATP-BINDING PROTEIN POTA"/>
    <property type="match status" value="1"/>
</dbReference>
<dbReference type="GO" id="GO:0015408">
    <property type="term" value="F:ABC-type ferric iron transporter activity"/>
    <property type="evidence" value="ECO:0007669"/>
    <property type="project" value="InterPro"/>
</dbReference>
<dbReference type="InterPro" id="IPR027417">
    <property type="entry name" value="P-loop_NTPase"/>
</dbReference>
<dbReference type="Proteomes" id="UP000502706">
    <property type="component" value="Chromosome"/>
</dbReference>
<dbReference type="GO" id="GO:0016887">
    <property type="term" value="F:ATP hydrolysis activity"/>
    <property type="evidence" value="ECO:0007669"/>
    <property type="project" value="InterPro"/>
</dbReference>
<keyword evidence="5 11" id="KW-0067">ATP-binding</keyword>
<dbReference type="CDD" id="cd03259">
    <property type="entry name" value="ABC_Carb_Solutes_like"/>
    <property type="match status" value="1"/>
</dbReference>
<dbReference type="SUPFAM" id="SSF50331">
    <property type="entry name" value="MOP-like"/>
    <property type="match status" value="1"/>
</dbReference>
<name>A0A6G8PYB5_9ACTN</name>
<evidence type="ECO:0000313" key="12">
    <source>
        <dbReference type="Proteomes" id="UP000502706"/>
    </source>
</evidence>
<dbReference type="Gene3D" id="2.40.50.100">
    <property type="match status" value="1"/>
</dbReference>
<accession>A0A6G8PYB5</accession>
<organism evidence="11 12">
    <name type="scientific">Rubrobacter marinus</name>
    <dbReference type="NCBI Taxonomy" id="2653852"/>
    <lineage>
        <taxon>Bacteria</taxon>
        <taxon>Bacillati</taxon>
        <taxon>Actinomycetota</taxon>
        <taxon>Rubrobacteria</taxon>
        <taxon>Rubrobacterales</taxon>
        <taxon>Rubrobacteraceae</taxon>
        <taxon>Rubrobacter</taxon>
    </lineage>
</organism>
<evidence type="ECO:0000256" key="4">
    <source>
        <dbReference type="ARBA" id="ARBA00022741"/>
    </source>
</evidence>
<dbReference type="Pfam" id="PF00005">
    <property type="entry name" value="ABC_tran"/>
    <property type="match status" value="1"/>
</dbReference>
<dbReference type="InterPro" id="IPR017871">
    <property type="entry name" value="ABC_transporter-like_CS"/>
</dbReference>